<sequence length="135" mass="15114">MTCEICNLPFIYLFLSFFLSVSPLFISSLLSFHICMPTSCFPFLHFRPLWRHLSLGQGIIHFGMVRSKAGCEGMVDPWFCKVASCSLPFFISLTSPCNCLFSCLSLSISLCIYWKMANSMLSLPTPGVSSVEFAI</sequence>
<dbReference type="EMBL" id="JAYMYS010000001">
    <property type="protein sequence ID" value="KAK7409756.1"/>
    <property type="molecule type" value="Genomic_DNA"/>
</dbReference>
<keyword evidence="1" id="KW-0472">Membrane</keyword>
<protein>
    <submittedName>
        <fullName evidence="2">Uncharacterized protein</fullName>
    </submittedName>
</protein>
<evidence type="ECO:0000256" key="1">
    <source>
        <dbReference type="SAM" id="Phobius"/>
    </source>
</evidence>
<keyword evidence="1" id="KW-1133">Transmembrane helix</keyword>
<evidence type="ECO:0000313" key="2">
    <source>
        <dbReference type="EMBL" id="KAK7409756.1"/>
    </source>
</evidence>
<gene>
    <name evidence="2" type="ORF">VNO78_00045</name>
</gene>
<comment type="caution">
    <text evidence="2">The sequence shown here is derived from an EMBL/GenBank/DDBJ whole genome shotgun (WGS) entry which is preliminary data.</text>
</comment>
<dbReference type="Proteomes" id="UP001386955">
    <property type="component" value="Unassembled WGS sequence"/>
</dbReference>
<keyword evidence="3" id="KW-1185">Reference proteome</keyword>
<evidence type="ECO:0000313" key="3">
    <source>
        <dbReference type="Proteomes" id="UP001386955"/>
    </source>
</evidence>
<reference evidence="2 3" key="1">
    <citation type="submission" date="2024-01" db="EMBL/GenBank/DDBJ databases">
        <title>The genomes of 5 underutilized Papilionoideae crops provide insights into root nodulation and disease resistanc.</title>
        <authorList>
            <person name="Jiang F."/>
        </authorList>
    </citation>
    <scope>NUCLEOTIDE SEQUENCE [LARGE SCALE GENOMIC DNA]</scope>
    <source>
        <strain evidence="2">DUOXIRENSHENG_FW03</strain>
        <tissue evidence="2">Leaves</tissue>
    </source>
</reference>
<keyword evidence="1" id="KW-0812">Transmembrane</keyword>
<proteinExistence type="predicted"/>
<dbReference type="AlphaFoldDB" id="A0AAN9XTW8"/>
<feature type="transmembrane region" description="Helical" evidence="1">
    <location>
        <begin position="12"/>
        <end position="34"/>
    </location>
</feature>
<name>A0AAN9XTW8_PSOTE</name>
<organism evidence="2 3">
    <name type="scientific">Psophocarpus tetragonolobus</name>
    <name type="common">Winged bean</name>
    <name type="synonym">Dolichos tetragonolobus</name>
    <dbReference type="NCBI Taxonomy" id="3891"/>
    <lineage>
        <taxon>Eukaryota</taxon>
        <taxon>Viridiplantae</taxon>
        <taxon>Streptophyta</taxon>
        <taxon>Embryophyta</taxon>
        <taxon>Tracheophyta</taxon>
        <taxon>Spermatophyta</taxon>
        <taxon>Magnoliopsida</taxon>
        <taxon>eudicotyledons</taxon>
        <taxon>Gunneridae</taxon>
        <taxon>Pentapetalae</taxon>
        <taxon>rosids</taxon>
        <taxon>fabids</taxon>
        <taxon>Fabales</taxon>
        <taxon>Fabaceae</taxon>
        <taxon>Papilionoideae</taxon>
        <taxon>50 kb inversion clade</taxon>
        <taxon>NPAAA clade</taxon>
        <taxon>indigoferoid/millettioid clade</taxon>
        <taxon>Phaseoleae</taxon>
        <taxon>Psophocarpus</taxon>
    </lineage>
</organism>
<accession>A0AAN9XTW8</accession>